<evidence type="ECO:0000256" key="3">
    <source>
        <dbReference type="ARBA" id="ARBA00023125"/>
    </source>
</evidence>
<evidence type="ECO:0000259" key="5">
    <source>
        <dbReference type="Pfam" id="PF01385"/>
    </source>
</evidence>
<dbReference type="Proteomes" id="UP000318453">
    <property type="component" value="Chromosome"/>
</dbReference>
<dbReference type="RefSeq" id="WP_146295505.1">
    <property type="nucleotide sequence ID" value="NZ_CP042326.1"/>
</dbReference>
<keyword evidence="2" id="KW-0815">Transposition</keyword>
<feature type="domain" description="Probable transposase IS891/IS1136/IS1341" evidence="5">
    <location>
        <begin position="176"/>
        <end position="283"/>
    </location>
</feature>
<evidence type="ECO:0000256" key="4">
    <source>
        <dbReference type="ARBA" id="ARBA00023172"/>
    </source>
</evidence>
<dbReference type="OrthoDB" id="442799at2"/>
<keyword evidence="7" id="KW-1185">Reference proteome</keyword>
<gene>
    <name evidence="6" type="ORF">FRE64_08110</name>
</gene>
<dbReference type="Pfam" id="PF01385">
    <property type="entry name" value="OrfB_IS605"/>
    <property type="match status" value="1"/>
</dbReference>
<dbReference type="GO" id="GO:0003677">
    <property type="term" value="F:DNA binding"/>
    <property type="evidence" value="ECO:0007669"/>
    <property type="project" value="UniProtKB-KW"/>
</dbReference>
<evidence type="ECO:0000313" key="6">
    <source>
        <dbReference type="EMBL" id="QDZ39909.1"/>
    </source>
</evidence>
<name>A0A5B8NNZ7_9CHRO</name>
<proteinExistence type="inferred from homology"/>
<keyword evidence="3" id="KW-0238">DNA-binding</keyword>
<evidence type="ECO:0000256" key="1">
    <source>
        <dbReference type="ARBA" id="ARBA00008761"/>
    </source>
</evidence>
<dbReference type="NCBIfam" id="NF040570">
    <property type="entry name" value="guided_TnpB"/>
    <property type="match status" value="1"/>
</dbReference>
<evidence type="ECO:0000256" key="2">
    <source>
        <dbReference type="ARBA" id="ARBA00022578"/>
    </source>
</evidence>
<evidence type="ECO:0000313" key="7">
    <source>
        <dbReference type="Proteomes" id="UP000318453"/>
    </source>
</evidence>
<dbReference type="GO" id="GO:0032196">
    <property type="term" value="P:transposition"/>
    <property type="evidence" value="ECO:0007669"/>
    <property type="project" value="UniProtKB-KW"/>
</dbReference>
<protein>
    <submittedName>
        <fullName evidence="6">IS200/IS605 family element transposase accessory protein TnpB</fullName>
    </submittedName>
</protein>
<keyword evidence="4" id="KW-0233">DNA recombination</keyword>
<organism evidence="6 7">
    <name type="scientific">Euhalothece natronophila Z-M001</name>
    <dbReference type="NCBI Taxonomy" id="522448"/>
    <lineage>
        <taxon>Bacteria</taxon>
        <taxon>Bacillati</taxon>
        <taxon>Cyanobacteriota</taxon>
        <taxon>Cyanophyceae</taxon>
        <taxon>Oscillatoriophycideae</taxon>
        <taxon>Chroococcales</taxon>
        <taxon>Halothecacae</taxon>
        <taxon>Halothece cluster</taxon>
        <taxon>Euhalothece</taxon>
    </lineage>
</organism>
<comment type="similarity">
    <text evidence="1">In the C-terminal section; belongs to the transposase 35 family.</text>
</comment>
<dbReference type="KEGG" id="enn:FRE64_08110"/>
<reference evidence="6" key="1">
    <citation type="submission" date="2019-08" db="EMBL/GenBank/DDBJ databases">
        <title>Carotenoids and Carotenoid Binding Proteins in the Halophilic Cyanobacterium Euhalothece sp. ZM00.</title>
        <authorList>
            <person name="Cho S.M."/>
            <person name="Song J.Y."/>
            <person name="Park Y.-I."/>
        </authorList>
    </citation>
    <scope>NUCLEOTIDE SEQUENCE [LARGE SCALE GENOMIC DNA]</scope>
    <source>
        <strain evidence="6">Z-M001</strain>
    </source>
</reference>
<dbReference type="AlphaFoldDB" id="A0A5B8NNZ7"/>
<dbReference type="EMBL" id="CP042326">
    <property type="protein sequence ID" value="QDZ39909.1"/>
    <property type="molecule type" value="Genomic_DNA"/>
</dbReference>
<sequence>MYGCQQNRVRSSSDLIPVLEYICRIANNLTNCGIYLARQTFFKETRIVGKFDLEKSLKQQENYQALYSQCSQQTLRSVAESFKSFKELRKCFFNGEIDKHPKLPTYREKGGLAVATYPKQSLRLKDNHVRVPLGKTAKSQLGKKEFFLPFPSNLEFKQIKELRILPRNKEFYLEWVYETPEVKKTVNSEEALGIDPGIDNWLTCVATLGESFIIDGRKVKSLNQNYNRRVSSLKEGKPQGYWNFELSKITEKRNRQIRDAVNKAARMVINYCLDKNIGTIVFGWNQGQRQGINIGKKNNQNFVQIPTAKLKARIQQLAEEHGLEFVETEESYTSKASFLDRDLLPTFGEKPERWQPSGKRVTRGCYQDSKGRIVNADAQAAANILRKVEIQLGLVLAKVNRAALTLPSRLYIWHSKRKSGATRFLTRCEATS</sequence>
<dbReference type="InterPro" id="IPR010095">
    <property type="entry name" value="Cas12f1-like_TNB"/>
</dbReference>
<accession>A0A5B8NNZ7</accession>
<dbReference type="NCBIfam" id="TIGR01766">
    <property type="entry name" value="IS200/IS605 family accessory protein TnpB-like domain"/>
    <property type="match status" value="1"/>
</dbReference>
<dbReference type="GO" id="GO:0006310">
    <property type="term" value="P:DNA recombination"/>
    <property type="evidence" value="ECO:0007669"/>
    <property type="project" value="UniProtKB-KW"/>
</dbReference>
<dbReference type="InterPro" id="IPR001959">
    <property type="entry name" value="Transposase"/>
</dbReference>